<dbReference type="STRING" id="1823756.A4H34_02390"/>
<reference evidence="1 2" key="1">
    <citation type="submission" date="2016-04" db="EMBL/GenBank/DDBJ databases">
        <title>Peptidophaga gingivicola gen. nov., sp. nov., isolated from human subgingival plaque.</title>
        <authorList>
            <person name="Beall C.J."/>
            <person name="Mokrzan E.M."/>
            <person name="Griffen A.L."/>
            <person name="Leys E.J."/>
        </authorList>
    </citation>
    <scope>NUCLEOTIDE SEQUENCE [LARGE SCALE GENOMIC DNA]</scope>
    <source>
        <strain evidence="1 2">BA112</strain>
    </source>
</reference>
<comment type="caution">
    <text evidence="1">The sequence shown here is derived from an EMBL/GenBank/DDBJ whole genome shotgun (WGS) entry which is preliminary data.</text>
</comment>
<keyword evidence="2" id="KW-1185">Reference proteome</keyword>
<dbReference type="OrthoDB" id="3262422at2"/>
<gene>
    <name evidence="1" type="ORF">A4H34_02390</name>
</gene>
<name>A0A179B2X4_9ACTO</name>
<evidence type="ECO:0000313" key="2">
    <source>
        <dbReference type="Proteomes" id="UP000078368"/>
    </source>
</evidence>
<proteinExistence type="predicted"/>
<dbReference type="EMBL" id="LVZK01000001">
    <property type="protein sequence ID" value="OAP86046.1"/>
    <property type="molecule type" value="Genomic_DNA"/>
</dbReference>
<protein>
    <submittedName>
        <fullName evidence="1">Uncharacterized protein</fullName>
    </submittedName>
</protein>
<evidence type="ECO:0000313" key="1">
    <source>
        <dbReference type="EMBL" id="OAP86046.1"/>
    </source>
</evidence>
<dbReference type="RefSeq" id="WP_064230945.1">
    <property type="nucleotide sequence ID" value="NZ_LVZK01000001.1"/>
</dbReference>
<dbReference type="AlphaFoldDB" id="A0A179B2X4"/>
<organism evidence="1 2">
    <name type="scientific">Peptidiphaga gingivicola</name>
    <dbReference type="NCBI Taxonomy" id="2741497"/>
    <lineage>
        <taxon>Bacteria</taxon>
        <taxon>Bacillati</taxon>
        <taxon>Actinomycetota</taxon>
        <taxon>Actinomycetes</taxon>
        <taxon>Actinomycetales</taxon>
        <taxon>Actinomycetaceae</taxon>
        <taxon>Peptidiphaga</taxon>
    </lineage>
</organism>
<dbReference type="Proteomes" id="UP000078368">
    <property type="component" value="Unassembled WGS sequence"/>
</dbReference>
<accession>A0A179B2X4</accession>
<sequence>MPSYDFEVDLESLINASTKASEAVKQKKEQDVEDVVPTESDVGSDTVWKALDDFQDRWERGINDMTDDIEEVAGRLGQVATNYVDFDNKAKERMQKFAEKTDGLETTELIGEQDGN</sequence>